<evidence type="ECO:0000313" key="2">
    <source>
        <dbReference type="Proteomes" id="UP000821837"/>
    </source>
</evidence>
<evidence type="ECO:0000313" key="1">
    <source>
        <dbReference type="EMBL" id="KAH7983859.1"/>
    </source>
</evidence>
<keyword evidence="2" id="KW-1185">Reference proteome</keyword>
<comment type="caution">
    <text evidence="1">The sequence shown here is derived from an EMBL/GenBank/DDBJ whole genome shotgun (WGS) entry which is preliminary data.</text>
</comment>
<sequence>MSQMAEHQCREKSGIADLVGTAGQEDYDRLRPVSYIDQISICFSIDSSTRIRTSSWGGQRSATYAPACPSYVRGKGAVVASSTMAKDVDVHGSTGGLCQEKRWRVRGVRGYGEYITAD</sequence>
<gene>
    <name evidence="1" type="ORF">HPB52_014821</name>
</gene>
<dbReference type="EMBL" id="JABSTV010001245">
    <property type="protein sequence ID" value="KAH7983859.1"/>
    <property type="molecule type" value="Genomic_DNA"/>
</dbReference>
<accession>A0A9D4TAF6</accession>
<proteinExistence type="predicted"/>
<dbReference type="Proteomes" id="UP000821837">
    <property type="component" value="Chromosome 1"/>
</dbReference>
<reference evidence="1" key="2">
    <citation type="submission" date="2021-09" db="EMBL/GenBank/DDBJ databases">
        <authorList>
            <person name="Jia N."/>
            <person name="Wang J."/>
            <person name="Shi W."/>
            <person name="Du L."/>
            <person name="Sun Y."/>
            <person name="Zhan W."/>
            <person name="Jiang J."/>
            <person name="Wang Q."/>
            <person name="Zhang B."/>
            <person name="Ji P."/>
            <person name="Sakyi L.B."/>
            <person name="Cui X."/>
            <person name="Yuan T."/>
            <person name="Jiang B."/>
            <person name="Yang W."/>
            <person name="Lam T.T.-Y."/>
            <person name="Chang Q."/>
            <person name="Ding S."/>
            <person name="Wang X."/>
            <person name="Zhu J."/>
            <person name="Ruan X."/>
            <person name="Zhao L."/>
            <person name="Wei J."/>
            <person name="Que T."/>
            <person name="Du C."/>
            <person name="Cheng J."/>
            <person name="Dai P."/>
            <person name="Han X."/>
            <person name="Huang E."/>
            <person name="Gao Y."/>
            <person name="Liu J."/>
            <person name="Shao H."/>
            <person name="Ye R."/>
            <person name="Li L."/>
            <person name="Wei W."/>
            <person name="Wang X."/>
            <person name="Wang C."/>
            <person name="Huo Q."/>
            <person name="Li W."/>
            <person name="Guo W."/>
            <person name="Chen H."/>
            <person name="Chen S."/>
            <person name="Zhou L."/>
            <person name="Zhou L."/>
            <person name="Ni X."/>
            <person name="Tian J."/>
            <person name="Zhou Y."/>
            <person name="Sheng Y."/>
            <person name="Liu T."/>
            <person name="Pan Y."/>
            <person name="Xia L."/>
            <person name="Li J."/>
            <person name="Zhao F."/>
            <person name="Cao W."/>
        </authorList>
    </citation>
    <scope>NUCLEOTIDE SEQUENCE</scope>
    <source>
        <strain evidence="1">Rsan-2018</strain>
        <tissue evidence="1">Larvae</tissue>
    </source>
</reference>
<organism evidence="1 2">
    <name type="scientific">Rhipicephalus sanguineus</name>
    <name type="common">Brown dog tick</name>
    <name type="synonym">Ixodes sanguineus</name>
    <dbReference type="NCBI Taxonomy" id="34632"/>
    <lineage>
        <taxon>Eukaryota</taxon>
        <taxon>Metazoa</taxon>
        <taxon>Ecdysozoa</taxon>
        <taxon>Arthropoda</taxon>
        <taxon>Chelicerata</taxon>
        <taxon>Arachnida</taxon>
        <taxon>Acari</taxon>
        <taxon>Parasitiformes</taxon>
        <taxon>Ixodida</taxon>
        <taxon>Ixodoidea</taxon>
        <taxon>Ixodidae</taxon>
        <taxon>Rhipicephalinae</taxon>
        <taxon>Rhipicephalus</taxon>
        <taxon>Rhipicephalus</taxon>
    </lineage>
</organism>
<dbReference type="AlphaFoldDB" id="A0A9D4TAF6"/>
<reference evidence="1" key="1">
    <citation type="journal article" date="2020" name="Cell">
        <title>Large-Scale Comparative Analyses of Tick Genomes Elucidate Their Genetic Diversity and Vector Capacities.</title>
        <authorList>
            <consortium name="Tick Genome and Microbiome Consortium (TIGMIC)"/>
            <person name="Jia N."/>
            <person name="Wang J."/>
            <person name="Shi W."/>
            <person name="Du L."/>
            <person name="Sun Y."/>
            <person name="Zhan W."/>
            <person name="Jiang J.F."/>
            <person name="Wang Q."/>
            <person name="Zhang B."/>
            <person name="Ji P."/>
            <person name="Bell-Sakyi L."/>
            <person name="Cui X.M."/>
            <person name="Yuan T.T."/>
            <person name="Jiang B.G."/>
            <person name="Yang W.F."/>
            <person name="Lam T.T."/>
            <person name="Chang Q.C."/>
            <person name="Ding S.J."/>
            <person name="Wang X.J."/>
            <person name="Zhu J.G."/>
            <person name="Ruan X.D."/>
            <person name="Zhao L."/>
            <person name="Wei J.T."/>
            <person name="Ye R.Z."/>
            <person name="Que T.C."/>
            <person name="Du C.H."/>
            <person name="Zhou Y.H."/>
            <person name="Cheng J.X."/>
            <person name="Dai P.F."/>
            <person name="Guo W.B."/>
            <person name="Han X.H."/>
            <person name="Huang E.J."/>
            <person name="Li L.F."/>
            <person name="Wei W."/>
            <person name="Gao Y.C."/>
            <person name="Liu J.Z."/>
            <person name="Shao H.Z."/>
            <person name="Wang X."/>
            <person name="Wang C.C."/>
            <person name="Yang T.C."/>
            <person name="Huo Q.B."/>
            <person name="Li W."/>
            <person name="Chen H.Y."/>
            <person name="Chen S.E."/>
            <person name="Zhou L.G."/>
            <person name="Ni X.B."/>
            <person name="Tian J.H."/>
            <person name="Sheng Y."/>
            <person name="Liu T."/>
            <person name="Pan Y.S."/>
            <person name="Xia L.Y."/>
            <person name="Li J."/>
            <person name="Zhao F."/>
            <person name="Cao W.C."/>
        </authorList>
    </citation>
    <scope>NUCLEOTIDE SEQUENCE</scope>
    <source>
        <strain evidence="1">Rsan-2018</strain>
    </source>
</reference>
<name>A0A9D4TAF6_RHISA</name>
<protein>
    <submittedName>
        <fullName evidence="1">Uncharacterized protein</fullName>
    </submittedName>
</protein>